<dbReference type="Proteomes" id="UP000244527">
    <property type="component" value="Chromosome"/>
</dbReference>
<accession>A0A2S1LB79</accession>
<feature type="domain" description="PorZ N-terminal beta-propeller" evidence="3">
    <location>
        <begin position="44"/>
        <end position="202"/>
    </location>
</feature>
<dbReference type="SUPFAM" id="SSF63829">
    <property type="entry name" value="Calcium-dependent phosphotriesterase"/>
    <property type="match status" value="2"/>
</dbReference>
<dbReference type="Gene3D" id="2.130.10.10">
    <property type="entry name" value="YVTN repeat-like/Quinoprotein amine dehydrogenase"/>
    <property type="match status" value="2"/>
</dbReference>
<protein>
    <submittedName>
        <fullName evidence="4">ABC transporter substrate-binding protein</fullName>
    </submittedName>
</protein>
<dbReference type="AlphaFoldDB" id="A0A2S1LB79"/>
<dbReference type="RefSeq" id="WP_108739952.1">
    <property type="nucleotide sequence ID" value="NZ_CP020918.1"/>
</dbReference>
<name>A0A2S1LB79_9FLAO</name>
<keyword evidence="5" id="KW-1185">Reference proteome</keyword>
<dbReference type="InterPro" id="IPR011044">
    <property type="entry name" value="Quino_amine_DH_bsu"/>
</dbReference>
<dbReference type="InterPro" id="IPR015943">
    <property type="entry name" value="WD40/YVTN_repeat-like_dom_sf"/>
</dbReference>
<sequence length="759" mass="82738">MKKIIAVFLLLFVSHVVLAQSNLSWQGYFSYNEIKDISASTSAVFAASENALFSKNLVSNELKTITTIDGLSGETITAMYHSTSLNKTIVGYETGLLTVINDTDGKILKVVDILNKQIPTSVKRVNHFMEYQGIIYVSCDFGIVQFNLNTMLFGDTYFIGDNGVEIKVNQTAVFDGFIYAATAVGIKRATVTSKNLIDFSQWVTISPGYWSGIETFGSELVAIDSAGALHRYSANSFVNFRSLHQFPNDIRSSGEYLIVTTQSTIFIFNSALATTRQIDTSSIPGGGVFSCAAIVEDKVYIGTTAKGMYTLLLQGGTTAENTTPSGPIKNNIFAIDSGTTALWAVYGGYSSSYNPYPLKSNGISKFSSSGWLNIPYEMVLGVQSTGRVAVNPYKESDVFVFSFFSGLLKVVDDVPTTLYTKSNSGLEDISFIPNYSNDVRVNGGVFDKSGNLWVNNSFVKNGIKVFNANGTWQSFSTEVILNNYQICSFGKMSIDKRSTKWSATFTEGILGFNETGNVFKKITVGETVGNLPDRDARVVTPDNNNQLWIGTIKGLRVLSNINDFFTEDQLTTKPIIILEDGVAQELLYEQFITDIVVDGANNKWIGTADSGVFFVSPDGQKTIYHFTSTNSPLPGNSINDIAINGLTGEVFIATSKGMISFKGVATKASSDLNNAYVYPNPVRPGYEGTVKIAGLVDKANVKITDIEGNLVYETTSQGGTIEWDTTAFGKYKVATGVYMIFIVAEDGIETKVKKVMIVR</sequence>
<dbReference type="NCBIfam" id="TIGR04183">
    <property type="entry name" value="Por_Secre_tail"/>
    <property type="match status" value="1"/>
</dbReference>
<dbReference type="SUPFAM" id="SSF50969">
    <property type="entry name" value="YVTN repeat-like/Quinoprotein amine dehydrogenase"/>
    <property type="match status" value="1"/>
</dbReference>
<dbReference type="KEGG" id="ffa:FFWV33_05330"/>
<evidence type="ECO:0000256" key="1">
    <source>
        <dbReference type="ARBA" id="ARBA00022729"/>
    </source>
</evidence>
<dbReference type="OrthoDB" id="9807410at2"/>
<evidence type="ECO:0000313" key="5">
    <source>
        <dbReference type="Proteomes" id="UP000244527"/>
    </source>
</evidence>
<keyword evidence="1 2" id="KW-0732">Signal</keyword>
<evidence type="ECO:0000313" key="4">
    <source>
        <dbReference type="EMBL" id="AWG20999.1"/>
    </source>
</evidence>
<feature type="signal peptide" evidence="2">
    <location>
        <begin position="1"/>
        <end position="19"/>
    </location>
</feature>
<dbReference type="InterPro" id="IPR048954">
    <property type="entry name" value="PorZ_N"/>
</dbReference>
<organism evidence="4 5">
    <name type="scientific">Flavobacterium faecale</name>
    <dbReference type="NCBI Taxonomy" id="1355330"/>
    <lineage>
        <taxon>Bacteria</taxon>
        <taxon>Pseudomonadati</taxon>
        <taxon>Bacteroidota</taxon>
        <taxon>Flavobacteriia</taxon>
        <taxon>Flavobacteriales</taxon>
        <taxon>Flavobacteriaceae</taxon>
        <taxon>Flavobacterium</taxon>
    </lineage>
</organism>
<reference evidence="4 5" key="1">
    <citation type="submission" date="2017-04" db="EMBL/GenBank/DDBJ databases">
        <title>Compelte genome sequence of WV33.</title>
        <authorList>
            <person name="Lee P.C."/>
        </authorList>
    </citation>
    <scope>NUCLEOTIDE SEQUENCE [LARGE SCALE GENOMIC DNA]</scope>
    <source>
        <strain evidence="4 5">WV33</strain>
    </source>
</reference>
<dbReference type="InterPro" id="IPR026444">
    <property type="entry name" value="Secre_tail"/>
</dbReference>
<dbReference type="EMBL" id="CP020918">
    <property type="protein sequence ID" value="AWG20999.1"/>
    <property type="molecule type" value="Genomic_DNA"/>
</dbReference>
<evidence type="ECO:0000256" key="2">
    <source>
        <dbReference type="SAM" id="SignalP"/>
    </source>
</evidence>
<dbReference type="Pfam" id="PF21544">
    <property type="entry name" value="PorZ_N_b_propeller"/>
    <property type="match status" value="1"/>
</dbReference>
<evidence type="ECO:0000259" key="3">
    <source>
        <dbReference type="Pfam" id="PF21544"/>
    </source>
</evidence>
<gene>
    <name evidence="4" type="ORF">FFWV33_05330</name>
</gene>
<feature type="chain" id="PRO_5015577163" evidence="2">
    <location>
        <begin position="20"/>
        <end position="759"/>
    </location>
</feature>
<proteinExistence type="predicted"/>